<evidence type="ECO:0000256" key="3">
    <source>
        <dbReference type="ARBA" id="ARBA00022490"/>
    </source>
</evidence>
<proteinExistence type="inferred from homology"/>
<sequence length="131" mass="14263">MDRRKQPKDPAANYKKDLFWLSGDIVGSKLSEISGRAPPQVAWRGMPTPAGALIDLGTIIQSAVGHPAGQGTGGIEMYLVGYTLGVTLTVVRPSAFGTDDFVCSYPDWNQGIWPQVFLVAEDDRHYNVLVE</sequence>
<evidence type="ECO:0000256" key="1">
    <source>
        <dbReference type="ARBA" id="ARBA00004496"/>
    </source>
</evidence>
<protein>
    <submittedName>
        <fullName evidence="4">Uncharacterized protein</fullName>
    </submittedName>
</protein>
<organism evidence="4">
    <name type="scientific">Timema bartmani</name>
    <dbReference type="NCBI Taxonomy" id="61472"/>
    <lineage>
        <taxon>Eukaryota</taxon>
        <taxon>Metazoa</taxon>
        <taxon>Ecdysozoa</taxon>
        <taxon>Arthropoda</taxon>
        <taxon>Hexapoda</taxon>
        <taxon>Insecta</taxon>
        <taxon>Pterygota</taxon>
        <taxon>Neoptera</taxon>
        <taxon>Polyneoptera</taxon>
        <taxon>Phasmatodea</taxon>
        <taxon>Timematodea</taxon>
        <taxon>Timematoidea</taxon>
        <taxon>Timematidae</taxon>
        <taxon>Timema</taxon>
    </lineage>
</organism>
<dbReference type="EMBL" id="OD565475">
    <property type="protein sequence ID" value="CAD7441876.1"/>
    <property type="molecule type" value="Genomic_DNA"/>
</dbReference>
<evidence type="ECO:0000313" key="4">
    <source>
        <dbReference type="EMBL" id="CAD7441876.1"/>
    </source>
</evidence>
<dbReference type="InterPro" id="IPR023235">
    <property type="entry name" value="FAM105"/>
</dbReference>
<dbReference type="PANTHER" id="PTHR33662">
    <property type="entry name" value="OTU DEUBIQUITINASE WITH LINEAR LINKAGE-SPECIFICITY A-RELATED"/>
    <property type="match status" value="1"/>
</dbReference>
<reference evidence="4" key="1">
    <citation type="submission" date="2020-11" db="EMBL/GenBank/DDBJ databases">
        <authorList>
            <person name="Tran Van P."/>
        </authorList>
    </citation>
    <scope>NUCLEOTIDE SEQUENCE</scope>
</reference>
<dbReference type="PRINTS" id="PR02055">
    <property type="entry name" value="PROTEINF105"/>
</dbReference>
<comment type="similarity">
    <text evidence="2">Belongs to the peptidase C65 family. Otulin subfamily.</text>
</comment>
<accession>A0A7R9EXE4</accession>
<dbReference type="PANTHER" id="PTHR33662:SF3">
    <property type="entry name" value="FIBROUS SHEATH CABYR-BINDING PROTEIN-LIKE-RELATED"/>
    <property type="match status" value="1"/>
</dbReference>
<dbReference type="GO" id="GO:0004843">
    <property type="term" value="F:cysteine-type deubiquitinase activity"/>
    <property type="evidence" value="ECO:0007669"/>
    <property type="project" value="TreeGrafter"/>
</dbReference>
<dbReference type="GO" id="GO:1990108">
    <property type="term" value="P:protein linear deubiquitination"/>
    <property type="evidence" value="ECO:0007669"/>
    <property type="project" value="TreeGrafter"/>
</dbReference>
<evidence type="ECO:0000256" key="2">
    <source>
        <dbReference type="ARBA" id="ARBA00010267"/>
    </source>
</evidence>
<name>A0A7R9EXE4_9NEOP</name>
<dbReference type="Pfam" id="PF16218">
    <property type="entry name" value="Peptidase_C101"/>
    <property type="match status" value="1"/>
</dbReference>
<gene>
    <name evidence="4" type="ORF">TBIB3V08_LOCUS4321</name>
</gene>
<comment type="subcellular location">
    <subcellularLocation>
        <location evidence="1">Cytoplasm</location>
    </subcellularLocation>
</comment>
<dbReference type="AlphaFoldDB" id="A0A7R9EXE4"/>
<dbReference type="GO" id="GO:0005737">
    <property type="term" value="C:cytoplasm"/>
    <property type="evidence" value="ECO:0007669"/>
    <property type="project" value="UniProtKB-SubCell"/>
</dbReference>
<keyword evidence="3" id="KW-0963">Cytoplasm</keyword>